<evidence type="ECO:0000256" key="1">
    <source>
        <dbReference type="SAM" id="Phobius"/>
    </source>
</evidence>
<name>A0A5C6C1I9_9BACT</name>
<gene>
    <name evidence="2" type="ORF">Poly21_01550</name>
</gene>
<dbReference type="Proteomes" id="UP000319908">
    <property type="component" value="Unassembled WGS sequence"/>
</dbReference>
<dbReference type="AlphaFoldDB" id="A0A5C6C1I9"/>
<keyword evidence="3" id="KW-1185">Reference proteome</keyword>
<keyword evidence="1" id="KW-0472">Membrane</keyword>
<feature type="transmembrane region" description="Helical" evidence="1">
    <location>
        <begin position="12"/>
        <end position="33"/>
    </location>
</feature>
<proteinExistence type="predicted"/>
<keyword evidence="1" id="KW-0812">Transmembrane</keyword>
<accession>A0A5C6C1I9</accession>
<keyword evidence="1" id="KW-1133">Transmembrane helix</keyword>
<dbReference type="EMBL" id="SJPU01000001">
    <property type="protein sequence ID" value="TWU18002.1"/>
    <property type="molecule type" value="Genomic_DNA"/>
</dbReference>
<comment type="caution">
    <text evidence="2">The sequence shown here is derived from an EMBL/GenBank/DDBJ whole genome shotgun (WGS) entry which is preliminary data.</text>
</comment>
<protein>
    <submittedName>
        <fullName evidence="2">Uncharacterized protein</fullName>
    </submittedName>
</protein>
<evidence type="ECO:0000313" key="2">
    <source>
        <dbReference type="EMBL" id="TWU18002.1"/>
    </source>
</evidence>
<evidence type="ECO:0000313" key="3">
    <source>
        <dbReference type="Proteomes" id="UP000319908"/>
    </source>
</evidence>
<feature type="transmembrane region" description="Helical" evidence="1">
    <location>
        <begin position="39"/>
        <end position="57"/>
    </location>
</feature>
<reference evidence="2 3" key="1">
    <citation type="journal article" date="2020" name="Antonie Van Leeuwenhoek">
        <title>Rhodopirellula heiligendammensis sp. nov., Rhodopirellula pilleata sp. nov., and Rhodopirellula solitaria sp. nov. isolated from natural or artificial marine surfaces in Northern Germany and California, USA, and emended description of the genus Rhodopirellula.</title>
        <authorList>
            <person name="Kallscheuer N."/>
            <person name="Wiegand S."/>
            <person name="Jogler M."/>
            <person name="Boedeker C."/>
            <person name="Peeters S.H."/>
            <person name="Rast P."/>
            <person name="Heuer A."/>
            <person name="Jetten M.S.M."/>
            <person name="Rohde M."/>
            <person name="Jogler C."/>
        </authorList>
    </citation>
    <scope>NUCLEOTIDE SEQUENCE [LARGE SCALE GENOMIC DNA]</scope>
    <source>
        <strain evidence="2 3">Poly21</strain>
    </source>
</reference>
<organism evidence="2 3">
    <name type="scientific">Allorhodopirellula heiligendammensis</name>
    <dbReference type="NCBI Taxonomy" id="2714739"/>
    <lineage>
        <taxon>Bacteria</taxon>
        <taxon>Pseudomonadati</taxon>
        <taxon>Planctomycetota</taxon>
        <taxon>Planctomycetia</taxon>
        <taxon>Pirellulales</taxon>
        <taxon>Pirellulaceae</taxon>
        <taxon>Allorhodopirellula</taxon>
    </lineage>
</organism>
<dbReference type="RefSeq" id="WP_146405006.1">
    <property type="nucleotide sequence ID" value="NZ_SJPU01000001.1"/>
</dbReference>
<sequence>MSDGRQCDPLSYCFVFQLYLIMLKLCGVLTLTWAGTLAFTWVPLAIAIVINIVSSTFHRIW</sequence>